<evidence type="ECO:0000313" key="6">
    <source>
        <dbReference type="Proteomes" id="UP000295217"/>
    </source>
</evidence>
<dbReference type="GO" id="GO:0015833">
    <property type="term" value="P:peptide transport"/>
    <property type="evidence" value="ECO:0007669"/>
    <property type="project" value="TreeGrafter"/>
</dbReference>
<dbReference type="PANTHER" id="PTHR30290:SF9">
    <property type="entry name" value="OLIGOPEPTIDE-BINDING PROTEIN APPA"/>
    <property type="match status" value="1"/>
</dbReference>
<dbReference type="PIRSF" id="PIRSF002741">
    <property type="entry name" value="MppA"/>
    <property type="match status" value="1"/>
</dbReference>
<gene>
    <name evidence="5" type="ORF">E1262_08815</name>
</gene>
<keyword evidence="6" id="KW-1185">Reference proteome</keyword>
<evidence type="ECO:0000256" key="3">
    <source>
        <dbReference type="ARBA" id="ARBA00022729"/>
    </source>
</evidence>
<dbReference type="GO" id="GO:0042597">
    <property type="term" value="C:periplasmic space"/>
    <property type="evidence" value="ECO:0007669"/>
    <property type="project" value="UniProtKB-ARBA"/>
</dbReference>
<dbReference type="Gene3D" id="3.10.105.10">
    <property type="entry name" value="Dipeptide-binding Protein, Domain 3"/>
    <property type="match status" value="1"/>
</dbReference>
<dbReference type="OrthoDB" id="9046151at2"/>
<keyword evidence="3" id="KW-0732">Signal</keyword>
<sequence>MAIETNETPRDALQSGGLTRRNLLALVGIGGSLIALKGTLSGCSSDTSGQEAAPQLDCQRLAAAMATPFRDLDPTTSPLVSTFAIVDLVYEPLYRVDPFPPRELTPVLATELPREINPTTYRIHLREGTTFHDGSPLTADDVVFTLDRIRNPETNSPYLTSFTVIDAVTAVSDTEIELTLKHPTTLLAERLALIWVLSRNATSNSPDALKLEPIGTGPYRVQSAVSEQSISLESFSDYQGDRRLGFVELEISVVPDDNARVSGLRTGQFSVIENAPANTYETLSNLDGISIEAVPSSLATYLMFHTAQPPFDDPRVRRAVLYAIDRDSITQIAFAGHAEPAWSHMTSPQIAGAVETSTVYSYDVDRASELLAEAGLGGGITIDMLINNDETLTQQAPIIQENLRQVGITANVIPGDIQAQAQRAIDGNYHMWLTSADAGAFAGDAEWGLRWLYGGAFVPRQARWENAGLIEMLDIALAAPDLDTRNQALAEAQHLLQTEAPLIPVHFVDKVTAWDSALDGYQPLPKSGFGLDTVNC</sequence>
<dbReference type="Pfam" id="PF00496">
    <property type="entry name" value="SBP_bac_5"/>
    <property type="match status" value="1"/>
</dbReference>
<evidence type="ECO:0000259" key="4">
    <source>
        <dbReference type="Pfam" id="PF00496"/>
    </source>
</evidence>
<dbReference type="PANTHER" id="PTHR30290">
    <property type="entry name" value="PERIPLASMIC BINDING COMPONENT OF ABC TRANSPORTER"/>
    <property type="match status" value="1"/>
</dbReference>
<dbReference type="InterPro" id="IPR000914">
    <property type="entry name" value="SBP_5_dom"/>
</dbReference>
<dbReference type="AlphaFoldDB" id="A0A4R5AHF4"/>
<comment type="caution">
    <text evidence="5">The sequence shown here is derived from an EMBL/GenBank/DDBJ whole genome shotgun (WGS) entry which is preliminary data.</text>
</comment>
<name>A0A4R5AHF4_9ACTN</name>
<dbReference type="Gene3D" id="3.40.190.10">
    <property type="entry name" value="Periplasmic binding protein-like II"/>
    <property type="match status" value="1"/>
</dbReference>
<protein>
    <submittedName>
        <fullName evidence="5">ABC transporter substrate-binding protein</fullName>
    </submittedName>
</protein>
<feature type="domain" description="Solute-binding protein family 5" evidence="4">
    <location>
        <begin position="103"/>
        <end position="454"/>
    </location>
</feature>
<dbReference type="InterPro" id="IPR039424">
    <property type="entry name" value="SBP_5"/>
</dbReference>
<dbReference type="EMBL" id="SMLB01000008">
    <property type="protein sequence ID" value="TDD70739.1"/>
    <property type="molecule type" value="Genomic_DNA"/>
</dbReference>
<evidence type="ECO:0000256" key="2">
    <source>
        <dbReference type="ARBA" id="ARBA00022448"/>
    </source>
</evidence>
<organism evidence="5 6">
    <name type="scientific">Jiangella aurantiaca</name>
    <dbReference type="NCBI Taxonomy" id="2530373"/>
    <lineage>
        <taxon>Bacteria</taxon>
        <taxon>Bacillati</taxon>
        <taxon>Actinomycetota</taxon>
        <taxon>Actinomycetes</taxon>
        <taxon>Jiangellales</taxon>
        <taxon>Jiangellaceae</taxon>
        <taxon>Jiangella</taxon>
    </lineage>
</organism>
<keyword evidence="2" id="KW-0813">Transport</keyword>
<dbReference type="CDD" id="cd00995">
    <property type="entry name" value="PBP2_NikA_DppA_OppA_like"/>
    <property type="match status" value="1"/>
</dbReference>
<reference evidence="5 6" key="1">
    <citation type="submission" date="2019-02" db="EMBL/GenBank/DDBJ databases">
        <title>Draft genome sequences of novel Actinobacteria.</title>
        <authorList>
            <person name="Sahin N."/>
            <person name="Ay H."/>
            <person name="Saygin H."/>
        </authorList>
    </citation>
    <scope>NUCLEOTIDE SEQUENCE [LARGE SCALE GENOMIC DNA]</scope>
    <source>
        <strain evidence="5 6">8K307</strain>
    </source>
</reference>
<dbReference type="RefSeq" id="WP_132102755.1">
    <property type="nucleotide sequence ID" value="NZ_SMLB01000008.1"/>
</dbReference>
<proteinExistence type="inferred from homology"/>
<dbReference type="Proteomes" id="UP000295217">
    <property type="component" value="Unassembled WGS sequence"/>
</dbReference>
<evidence type="ECO:0000256" key="1">
    <source>
        <dbReference type="ARBA" id="ARBA00005695"/>
    </source>
</evidence>
<evidence type="ECO:0000313" key="5">
    <source>
        <dbReference type="EMBL" id="TDD70739.1"/>
    </source>
</evidence>
<accession>A0A4R5AHF4</accession>
<dbReference type="InterPro" id="IPR030678">
    <property type="entry name" value="Peptide/Ni-bd"/>
</dbReference>
<dbReference type="Gene3D" id="3.90.76.10">
    <property type="entry name" value="Dipeptide-binding Protein, Domain 1"/>
    <property type="match status" value="1"/>
</dbReference>
<comment type="similarity">
    <text evidence="1">Belongs to the bacterial solute-binding protein 5 family.</text>
</comment>
<dbReference type="GO" id="GO:1904680">
    <property type="term" value="F:peptide transmembrane transporter activity"/>
    <property type="evidence" value="ECO:0007669"/>
    <property type="project" value="TreeGrafter"/>
</dbReference>
<dbReference type="GO" id="GO:0043190">
    <property type="term" value="C:ATP-binding cassette (ABC) transporter complex"/>
    <property type="evidence" value="ECO:0007669"/>
    <property type="project" value="InterPro"/>
</dbReference>
<dbReference type="SUPFAM" id="SSF53850">
    <property type="entry name" value="Periplasmic binding protein-like II"/>
    <property type="match status" value="1"/>
</dbReference>